<feature type="compositionally biased region" description="Pro residues" evidence="1">
    <location>
        <begin position="268"/>
        <end position="277"/>
    </location>
</feature>
<accession>A0A6J3MJ01</accession>
<feature type="region of interest" description="Disordered" evidence="1">
    <location>
        <begin position="1140"/>
        <end position="1170"/>
    </location>
</feature>
<dbReference type="GeneID" id="54366097"/>
<dbReference type="GO" id="GO:0005524">
    <property type="term" value="F:ATP binding"/>
    <property type="evidence" value="ECO:0007669"/>
    <property type="project" value="InterPro"/>
</dbReference>
<feature type="region of interest" description="Disordered" evidence="1">
    <location>
        <begin position="681"/>
        <end position="700"/>
    </location>
</feature>
<feature type="domain" description="AAA+ ATPase" evidence="2">
    <location>
        <begin position="582"/>
        <end position="782"/>
    </location>
</feature>
<dbReference type="Gene3D" id="3.40.50.300">
    <property type="entry name" value="P-loop containing nucleotide triphosphate hydrolases"/>
    <property type="match status" value="1"/>
</dbReference>
<dbReference type="InterPro" id="IPR003959">
    <property type="entry name" value="ATPase_AAA_core"/>
</dbReference>
<evidence type="ECO:0000313" key="3">
    <source>
        <dbReference type="Proteomes" id="UP000504637"/>
    </source>
</evidence>
<reference evidence="4" key="3">
    <citation type="submission" date="2025-08" db="UniProtKB">
        <authorList>
            <consortium name="RefSeq"/>
        </authorList>
    </citation>
    <scope>IDENTIFICATION</scope>
    <source>
        <strain evidence="4">CBS 342.82</strain>
    </source>
</reference>
<evidence type="ECO:0000256" key="1">
    <source>
        <dbReference type="SAM" id="MobiDB-lite"/>
    </source>
</evidence>
<evidence type="ECO:0000259" key="2">
    <source>
        <dbReference type="SMART" id="SM00382"/>
    </source>
</evidence>
<dbReference type="OrthoDB" id="9996895at2759"/>
<sequence>MAAVDVIAVMNTDEKQNLHPFFTKVDGAAIILDNHIKDEQTTQPAPGKPSRGRPRTRKPKSDEHHDFKSQRTLNDIINPRPHTKGQENDTCDDGTDPEFESISRKRRKTSVDNFMNLEHDPEAENESEGALETVEAPADSLLKLVPVILQPEQLSKTPPKKTLRLNANGRFSSPVIREHGNSEPKSSSGRQTRPKPQRSIEKSMALSLIVKFHYATSGEAQLGLRIARILQGDERIKTTVKATKSRNRKNAAASEQDADTHPFFQVKPTPPVCPKPSTPRKMLSATTPGKLRAQALNDSPRVDSREPTYIVGSDLLKDRLMFKHPGAKEPALPDREQMHVRGIDASVPQEQFGAVPSNFTIRKRKQAKRILSENESVTAYFASHLTCEDDRRVRPDGFLEPSRDLTVPQRLLLCGADIAQRVSKQMSSQYDFTVDELGLPSSQAPAHPAVQHLLSQVPSIMTAYDESKGETLPWTQKYAPRLASDVLQPEREIAVLKDWLKAMGVHSVSGAATGKVGAPLLQKPKKKRKKKNAEMGDFLVESDEDDAEMHDLCDDQDVDGPTGGGTSAQKSIVRSINPGDKLNNTVVISGPSGCGKTAAAYAIARELNFKVFEISSSERRSGKDVLDKIGNMAENHLVKHHGTAPAVSGDHIDTASVDEPARFDEAFQRDLESGRQGKMNAFFKPQPKTNPAQPKKLPTKGRIAAKAIKDVQEVLKKPSKDQQQSLILLEEVDIMFKDDKEFWPTILKLISTSKRPFLMTCNDETLLPMQAISFHAMLRFEPPSREFATDYMLAVAAAEGHLIDRDAVSWLYDYHHQDLRASLTELDFWCQMAVGDPRSGLTWIYQRWPPGADVDDKGRKLRVVSQGTYTKGMSLTLSRDLPIEDGVAWAWRELDIEPATALGWHELTLGCDSPQSPLQKLQDLKSFSRYADTLSASDVIHAKQPFHTPLCDPSRRPLTDQHRTQYIEGHRLLQTDAYTDFTTLTSNLAVTMSVAATRTCDLLDSIALTDPITMRDTILSRKLTQEGHTPMTRRAFACFDTLAYDPESTLPQLTMLQSVFDGPLKPIAVDIAPYVRSIVRYDEDLAEHRGQLNTLLSDGRAAKKVRTTRAARSALEGGQRSSTRREKWFVGELNAEAVLATGGKDWVPPNTTRDLSVSSAHRSTEEDDSQ</sequence>
<dbReference type="PANTHER" id="PTHR23389">
    <property type="entry name" value="CHROMOSOME TRANSMISSION FIDELITY FACTOR 18"/>
    <property type="match status" value="1"/>
</dbReference>
<dbReference type="RefSeq" id="XP_033463928.1">
    <property type="nucleotide sequence ID" value="XM_033608297.1"/>
</dbReference>
<dbReference type="InterPro" id="IPR003593">
    <property type="entry name" value="AAA+_ATPase"/>
</dbReference>
<feature type="compositionally biased region" description="Acidic residues" evidence="1">
    <location>
        <begin position="89"/>
        <end position="99"/>
    </location>
</feature>
<keyword evidence="4" id="KW-0378">Hydrolase</keyword>
<dbReference type="GO" id="GO:0003677">
    <property type="term" value="F:DNA binding"/>
    <property type="evidence" value="ECO:0007669"/>
    <property type="project" value="TreeGrafter"/>
</dbReference>
<feature type="region of interest" description="Disordered" evidence="1">
    <location>
        <begin position="241"/>
        <end position="284"/>
    </location>
</feature>
<feature type="compositionally biased region" description="Basic and acidic residues" evidence="1">
    <location>
        <begin position="59"/>
        <end position="69"/>
    </location>
</feature>
<dbReference type="Pfam" id="PF00004">
    <property type="entry name" value="AAA"/>
    <property type="match status" value="1"/>
</dbReference>
<evidence type="ECO:0000313" key="4">
    <source>
        <dbReference type="RefSeq" id="XP_033463928.1"/>
    </source>
</evidence>
<dbReference type="InterPro" id="IPR027417">
    <property type="entry name" value="P-loop_NTPase"/>
</dbReference>
<gene>
    <name evidence="4" type="ORF">K489DRAFT_427345</name>
</gene>
<proteinExistence type="predicted"/>
<reference evidence="4" key="1">
    <citation type="submission" date="2020-01" db="EMBL/GenBank/DDBJ databases">
        <authorList>
            <consortium name="DOE Joint Genome Institute"/>
            <person name="Haridas S."/>
            <person name="Albert R."/>
            <person name="Binder M."/>
            <person name="Bloem J."/>
            <person name="Labutti K."/>
            <person name="Salamov A."/>
            <person name="Andreopoulos B."/>
            <person name="Baker S.E."/>
            <person name="Barry K."/>
            <person name="Bills G."/>
            <person name="Bluhm B.H."/>
            <person name="Cannon C."/>
            <person name="Castanera R."/>
            <person name="Culley D.E."/>
            <person name="Daum C."/>
            <person name="Ezra D."/>
            <person name="Gonzalez J.B."/>
            <person name="Henrissat B."/>
            <person name="Kuo A."/>
            <person name="Liang C."/>
            <person name="Lipzen A."/>
            <person name="Lutzoni F."/>
            <person name="Magnuson J."/>
            <person name="Mondo S."/>
            <person name="Nolan M."/>
            <person name="Ohm R."/>
            <person name="Pangilinan J."/>
            <person name="Park H.-J."/>
            <person name="Ramirez L."/>
            <person name="Alfaro M."/>
            <person name="Sun H."/>
            <person name="Tritt A."/>
            <person name="Yoshinaga Y."/>
            <person name="Zwiers L.-H."/>
            <person name="Turgeon B.G."/>
            <person name="Goodwin S.B."/>
            <person name="Spatafora J.W."/>
            <person name="Crous P.W."/>
            <person name="Grigoriev I.V."/>
        </authorList>
    </citation>
    <scope>NUCLEOTIDE SEQUENCE</scope>
    <source>
        <strain evidence="4">CBS 342.82</strain>
    </source>
</reference>
<protein>
    <submittedName>
        <fullName evidence="4">P-loop containing nucleoside triphosphate hydrolase protein</fullName>
    </submittedName>
</protein>
<dbReference type="SUPFAM" id="SSF52540">
    <property type="entry name" value="P-loop containing nucleoside triphosphate hydrolases"/>
    <property type="match status" value="1"/>
</dbReference>
<keyword evidence="3" id="KW-1185">Reference proteome</keyword>
<dbReference type="PANTHER" id="PTHR23389:SF21">
    <property type="entry name" value="ATPASE FAMILY AAA DOMAIN-CONTAINING PROTEIN 5"/>
    <property type="match status" value="1"/>
</dbReference>
<dbReference type="AlphaFoldDB" id="A0A6J3MJ01"/>
<organism evidence="4">
    <name type="scientific">Dissoconium aciculare CBS 342.82</name>
    <dbReference type="NCBI Taxonomy" id="1314786"/>
    <lineage>
        <taxon>Eukaryota</taxon>
        <taxon>Fungi</taxon>
        <taxon>Dikarya</taxon>
        <taxon>Ascomycota</taxon>
        <taxon>Pezizomycotina</taxon>
        <taxon>Dothideomycetes</taxon>
        <taxon>Dothideomycetidae</taxon>
        <taxon>Mycosphaerellales</taxon>
        <taxon>Dissoconiaceae</taxon>
        <taxon>Dissoconium</taxon>
    </lineage>
</organism>
<dbReference type="Proteomes" id="UP000504637">
    <property type="component" value="Unplaced"/>
</dbReference>
<dbReference type="GO" id="GO:0016887">
    <property type="term" value="F:ATP hydrolysis activity"/>
    <property type="evidence" value="ECO:0007669"/>
    <property type="project" value="InterPro"/>
</dbReference>
<reference evidence="4" key="2">
    <citation type="submission" date="2020-04" db="EMBL/GenBank/DDBJ databases">
        <authorList>
            <consortium name="NCBI Genome Project"/>
        </authorList>
    </citation>
    <scope>NUCLEOTIDE SEQUENCE</scope>
    <source>
        <strain evidence="4">CBS 342.82</strain>
    </source>
</reference>
<dbReference type="SMART" id="SM00382">
    <property type="entry name" value="AAA"/>
    <property type="match status" value="1"/>
</dbReference>
<feature type="compositionally biased region" description="Polar residues" evidence="1">
    <location>
        <begin position="1149"/>
        <end position="1161"/>
    </location>
</feature>
<name>A0A6J3MJ01_9PEZI</name>
<feature type="region of interest" description="Disordered" evidence="1">
    <location>
        <begin position="153"/>
        <end position="199"/>
    </location>
</feature>
<dbReference type="CDD" id="cd00009">
    <property type="entry name" value="AAA"/>
    <property type="match status" value="1"/>
</dbReference>
<dbReference type="GO" id="GO:0005634">
    <property type="term" value="C:nucleus"/>
    <property type="evidence" value="ECO:0007669"/>
    <property type="project" value="TreeGrafter"/>
</dbReference>
<feature type="region of interest" description="Disordered" evidence="1">
    <location>
        <begin position="35"/>
        <end position="113"/>
    </location>
</feature>